<dbReference type="InParanoid" id="A2DH68"/>
<protein>
    <submittedName>
        <fullName evidence="1">Uncharacterized protein</fullName>
    </submittedName>
</protein>
<dbReference type="EMBL" id="DS113200">
    <property type="protein sequence ID" value="EAY20141.1"/>
    <property type="molecule type" value="Genomic_DNA"/>
</dbReference>
<accession>A2DH68</accession>
<dbReference type="KEGG" id="tva:5465686"/>
<proteinExistence type="predicted"/>
<dbReference type="VEuPathDB" id="TrichDB:TVAG_020860"/>
<organism evidence="1 2">
    <name type="scientific">Trichomonas vaginalis (strain ATCC PRA-98 / G3)</name>
    <dbReference type="NCBI Taxonomy" id="412133"/>
    <lineage>
        <taxon>Eukaryota</taxon>
        <taxon>Metamonada</taxon>
        <taxon>Parabasalia</taxon>
        <taxon>Trichomonadida</taxon>
        <taxon>Trichomonadidae</taxon>
        <taxon>Trichomonas</taxon>
    </lineage>
</organism>
<dbReference type="RefSeq" id="XP_001581127.1">
    <property type="nucleotide sequence ID" value="XM_001581077.1"/>
</dbReference>
<evidence type="ECO:0000313" key="2">
    <source>
        <dbReference type="Proteomes" id="UP000001542"/>
    </source>
</evidence>
<evidence type="ECO:0000313" key="1">
    <source>
        <dbReference type="EMBL" id="EAY20141.1"/>
    </source>
</evidence>
<dbReference type="VEuPathDB" id="TrichDB:TVAGG3_0677020"/>
<dbReference type="Proteomes" id="UP000001542">
    <property type="component" value="Unassembled WGS sequence"/>
</dbReference>
<keyword evidence="2" id="KW-1185">Reference proteome</keyword>
<name>A2DH68_TRIV3</name>
<reference evidence="1" key="2">
    <citation type="journal article" date="2007" name="Science">
        <title>Draft genome sequence of the sexually transmitted pathogen Trichomonas vaginalis.</title>
        <authorList>
            <person name="Carlton J.M."/>
            <person name="Hirt R.P."/>
            <person name="Silva J.C."/>
            <person name="Delcher A.L."/>
            <person name="Schatz M."/>
            <person name="Zhao Q."/>
            <person name="Wortman J.R."/>
            <person name="Bidwell S.L."/>
            <person name="Alsmark U.C.M."/>
            <person name="Besteiro S."/>
            <person name="Sicheritz-Ponten T."/>
            <person name="Noel C.J."/>
            <person name="Dacks J.B."/>
            <person name="Foster P.G."/>
            <person name="Simillion C."/>
            <person name="Van de Peer Y."/>
            <person name="Miranda-Saavedra D."/>
            <person name="Barton G.J."/>
            <person name="Westrop G.D."/>
            <person name="Mueller S."/>
            <person name="Dessi D."/>
            <person name="Fiori P.L."/>
            <person name="Ren Q."/>
            <person name="Paulsen I."/>
            <person name="Zhang H."/>
            <person name="Bastida-Corcuera F.D."/>
            <person name="Simoes-Barbosa A."/>
            <person name="Brown M.T."/>
            <person name="Hayes R.D."/>
            <person name="Mukherjee M."/>
            <person name="Okumura C.Y."/>
            <person name="Schneider R."/>
            <person name="Smith A.J."/>
            <person name="Vanacova S."/>
            <person name="Villalvazo M."/>
            <person name="Haas B.J."/>
            <person name="Pertea M."/>
            <person name="Feldblyum T.V."/>
            <person name="Utterback T.R."/>
            <person name="Shu C.L."/>
            <person name="Osoegawa K."/>
            <person name="de Jong P.J."/>
            <person name="Hrdy I."/>
            <person name="Horvathova L."/>
            <person name="Zubacova Z."/>
            <person name="Dolezal P."/>
            <person name="Malik S.B."/>
            <person name="Logsdon J.M. Jr."/>
            <person name="Henze K."/>
            <person name="Gupta A."/>
            <person name="Wang C.C."/>
            <person name="Dunne R.L."/>
            <person name="Upcroft J.A."/>
            <person name="Upcroft P."/>
            <person name="White O."/>
            <person name="Salzberg S.L."/>
            <person name="Tang P."/>
            <person name="Chiu C.-H."/>
            <person name="Lee Y.-S."/>
            <person name="Embley T.M."/>
            <person name="Coombs G.H."/>
            <person name="Mottram J.C."/>
            <person name="Tachezy J."/>
            <person name="Fraser-Liggett C.M."/>
            <person name="Johnson P.J."/>
        </authorList>
    </citation>
    <scope>NUCLEOTIDE SEQUENCE [LARGE SCALE GENOMIC DNA]</scope>
    <source>
        <strain evidence="1">G3</strain>
    </source>
</reference>
<dbReference type="AlphaFoldDB" id="A2DH68"/>
<gene>
    <name evidence="1" type="ORF">TVAG_020860</name>
</gene>
<sequence length="165" mass="19229">MLVFLTFADIQFPPHTFNGTDYYNYNDIFKFLRDTYNTDNLTYVDAVTLTPSSTYNTLGVEYRTVCSVIVGNVTESPGRFLTEDEPWILKPYLLIDFHHTKVKLTSYTILVNAIHNRYMQGFRILGEVETEVWKVLDEHKNVTPFLDSNVTDQGDVIPNNKRLYR</sequence>
<reference evidence="1" key="1">
    <citation type="submission" date="2006-10" db="EMBL/GenBank/DDBJ databases">
        <authorList>
            <person name="Amadeo P."/>
            <person name="Zhao Q."/>
            <person name="Wortman J."/>
            <person name="Fraser-Liggett C."/>
            <person name="Carlton J."/>
        </authorList>
    </citation>
    <scope>NUCLEOTIDE SEQUENCE</scope>
    <source>
        <strain evidence="1">G3</strain>
    </source>
</reference>